<evidence type="ECO:0000313" key="4">
    <source>
        <dbReference type="EMBL" id="RXI05821.1"/>
    </source>
</evidence>
<comment type="subcellular location">
    <subcellularLocation>
        <location evidence="1">Nucleus</location>
    </subcellularLocation>
</comment>
<sequence length="342" mass="38899">MPRQTGAEKWREFRRRFRRRNRNLKNQRMVLRDHEQVEAMILIHSTLSDDKRTVVNSVEAELTNMVLKSISARSLPDPHTLQKSSRLLGSKVLQKIDEEKEQCGLSFARNSSSGRLLKLGLTEASFLEQSCKLGQLKVGFLNRTNYSDVSSRSSGRLPEILSWKAAEPSIESKRIKIIKKLRQITVVRQIPLMKELKTNPVAQQRNQAAAQNLPQKMSHRNHDDKHSRGRQVGGKGEARGRARWEKRKAGAKPSIGGACTGSSRDEELARQLQNQFDLDDYHISDVIVLQLKVQKGPHNVDAENIKMSMFSYQKEDDRDYEGRGRGGRGQGRSRGRGRGGFH</sequence>
<comment type="caution">
    <text evidence="4">The sequence shown here is derived from an EMBL/GenBank/DDBJ whole genome shotgun (WGS) entry which is preliminary data.</text>
</comment>
<proteinExistence type="predicted"/>
<dbReference type="PANTHER" id="PTHR13681:SF24">
    <property type="entry name" value="TUDOR DOMAIN-CONTAINING PROTEIN 3"/>
    <property type="match status" value="1"/>
</dbReference>
<evidence type="ECO:0000256" key="3">
    <source>
        <dbReference type="SAM" id="MobiDB-lite"/>
    </source>
</evidence>
<evidence type="ECO:0000313" key="5">
    <source>
        <dbReference type="Proteomes" id="UP000290289"/>
    </source>
</evidence>
<feature type="region of interest" description="Disordered" evidence="3">
    <location>
        <begin position="204"/>
        <end position="263"/>
    </location>
</feature>
<feature type="compositionally biased region" description="Basic residues" evidence="3">
    <location>
        <begin position="331"/>
        <end position="342"/>
    </location>
</feature>
<dbReference type="Proteomes" id="UP000290289">
    <property type="component" value="Chromosome 2"/>
</dbReference>
<evidence type="ECO:0000256" key="1">
    <source>
        <dbReference type="ARBA" id="ARBA00004123"/>
    </source>
</evidence>
<gene>
    <name evidence="4" type="ORF">DVH24_017863</name>
</gene>
<dbReference type="EMBL" id="RDQH01000328">
    <property type="protein sequence ID" value="RXI05821.1"/>
    <property type="molecule type" value="Genomic_DNA"/>
</dbReference>
<name>A0A498KET2_MALDO</name>
<keyword evidence="5" id="KW-1185">Reference proteome</keyword>
<dbReference type="STRING" id="3750.A0A498KET2"/>
<evidence type="ECO:0000256" key="2">
    <source>
        <dbReference type="ARBA" id="ARBA00023242"/>
    </source>
</evidence>
<dbReference type="PANTHER" id="PTHR13681">
    <property type="entry name" value="SURVIVAL OF MOTOR NEURON-RELATED-SPLICING FACTOR 30-RELATED"/>
    <property type="match status" value="1"/>
</dbReference>
<feature type="region of interest" description="Disordered" evidence="3">
    <location>
        <begin position="314"/>
        <end position="342"/>
    </location>
</feature>
<reference evidence="4 5" key="1">
    <citation type="submission" date="2018-10" db="EMBL/GenBank/DDBJ databases">
        <title>A high-quality apple genome assembly.</title>
        <authorList>
            <person name="Hu J."/>
        </authorList>
    </citation>
    <scope>NUCLEOTIDE SEQUENCE [LARGE SCALE GENOMIC DNA]</scope>
    <source>
        <strain evidence="5">cv. HFTH1</strain>
        <tissue evidence="4">Young leaf</tissue>
    </source>
</reference>
<organism evidence="4 5">
    <name type="scientific">Malus domestica</name>
    <name type="common">Apple</name>
    <name type="synonym">Pyrus malus</name>
    <dbReference type="NCBI Taxonomy" id="3750"/>
    <lineage>
        <taxon>Eukaryota</taxon>
        <taxon>Viridiplantae</taxon>
        <taxon>Streptophyta</taxon>
        <taxon>Embryophyta</taxon>
        <taxon>Tracheophyta</taxon>
        <taxon>Spermatophyta</taxon>
        <taxon>Magnoliopsida</taxon>
        <taxon>eudicotyledons</taxon>
        <taxon>Gunneridae</taxon>
        <taxon>Pentapetalae</taxon>
        <taxon>rosids</taxon>
        <taxon>fabids</taxon>
        <taxon>Rosales</taxon>
        <taxon>Rosaceae</taxon>
        <taxon>Amygdaloideae</taxon>
        <taxon>Maleae</taxon>
        <taxon>Malus</taxon>
    </lineage>
</organism>
<dbReference type="AlphaFoldDB" id="A0A498KET2"/>
<accession>A0A498KET2</accession>
<keyword evidence="2" id="KW-0539">Nucleus</keyword>
<dbReference type="GO" id="GO:0005634">
    <property type="term" value="C:nucleus"/>
    <property type="evidence" value="ECO:0007669"/>
    <property type="project" value="UniProtKB-SubCell"/>
</dbReference>
<protein>
    <submittedName>
        <fullName evidence="4">Uncharacterized protein</fullName>
    </submittedName>
</protein>
<feature type="compositionally biased region" description="Basic and acidic residues" evidence="3">
    <location>
        <begin position="314"/>
        <end position="324"/>
    </location>
</feature>